<protein>
    <submittedName>
        <fullName evidence="1">Uncharacterized protein</fullName>
    </submittedName>
</protein>
<accession>A0ABQ6A7V8</accession>
<sequence>MLDIETFDNLRGGNVAYKALAHPVAAEGLIRVAAEAGRMAVFDPDGIAGPLLALCPDFDVEGVYVQDTLAVGQLRGGHVARALTQLSTAKVRSVLIAAFDAGRVAERLARFAPPGARVLTLDGAKLPEAMLTSRARYLDAVNFATNFVFFRDDGRFSTRLTTANYWAGYGAKAVRFFCRLYGAAGEVLAQWEEAAPAGTGGFVLDSAAVRARFGLGAFTGQLFIHAIGAAGHDVVKYALDTYASDNGASLSCTHDANAWPSERFAGLPAPRADERVILWVQNSHAVAIPAGALALDRMGAEAPVALAAEVAPFATLAVDVAAVLPGVSWPAQVELRAGRHVVRPRYEVERAGRTRIAHVNVERGDLRGDAGIKTLHSELGRGFLLPFPVLPRGRFKTIVQPTPMAVHEHNMPLRLDVFGADGVKAAERFLGVLPRRHDLALDLDDVLRPGVLEDGGHAELVYDFRDGGEANGWLHALFRFEDRVSGHAAESSFGGHIFNTIMTYKNEPQSYTGKAPGLSTRLFLKLGFGGRQSFCVLIYPASGPWLDFSSTTLELYDAAGALLASAALRIACSGSAIVYPAKYFSGAELSAAGEAGYVLIRDTTCRLFGFHGVDDGAGGFSFDHMFGF</sequence>
<proteinExistence type="predicted"/>
<dbReference type="EMBL" id="BSOS01000065">
    <property type="protein sequence ID" value="GLR67380.1"/>
    <property type="molecule type" value="Genomic_DNA"/>
</dbReference>
<keyword evidence="2" id="KW-1185">Reference proteome</keyword>
<organism evidence="1 2">
    <name type="scientific">Acidocella aquatica</name>
    <dbReference type="NCBI Taxonomy" id="1922313"/>
    <lineage>
        <taxon>Bacteria</taxon>
        <taxon>Pseudomonadati</taxon>
        <taxon>Pseudomonadota</taxon>
        <taxon>Alphaproteobacteria</taxon>
        <taxon>Acetobacterales</taxon>
        <taxon>Acidocellaceae</taxon>
        <taxon>Acidocella</taxon>
    </lineage>
</organism>
<evidence type="ECO:0000313" key="2">
    <source>
        <dbReference type="Proteomes" id="UP001156641"/>
    </source>
</evidence>
<gene>
    <name evidence="1" type="ORF">GCM10010909_20610</name>
</gene>
<dbReference type="RefSeq" id="WP_284258112.1">
    <property type="nucleotide sequence ID" value="NZ_BSOS01000065.1"/>
</dbReference>
<dbReference type="Proteomes" id="UP001156641">
    <property type="component" value="Unassembled WGS sequence"/>
</dbReference>
<name>A0ABQ6A7V8_9PROT</name>
<reference evidence="2" key="1">
    <citation type="journal article" date="2019" name="Int. J. Syst. Evol. Microbiol.">
        <title>The Global Catalogue of Microorganisms (GCM) 10K type strain sequencing project: providing services to taxonomists for standard genome sequencing and annotation.</title>
        <authorList>
            <consortium name="The Broad Institute Genomics Platform"/>
            <consortium name="The Broad Institute Genome Sequencing Center for Infectious Disease"/>
            <person name="Wu L."/>
            <person name="Ma J."/>
        </authorList>
    </citation>
    <scope>NUCLEOTIDE SEQUENCE [LARGE SCALE GENOMIC DNA]</scope>
    <source>
        <strain evidence="2">NBRC 112502</strain>
    </source>
</reference>
<evidence type="ECO:0000313" key="1">
    <source>
        <dbReference type="EMBL" id="GLR67380.1"/>
    </source>
</evidence>
<comment type="caution">
    <text evidence="1">The sequence shown here is derived from an EMBL/GenBank/DDBJ whole genome shotgun (WGS) entry which is preliminary data.</text>
</comment>